<dbReference type="PROSITE" id="PS51371">
    <property type="entry name" value="CBS"/>
    <property type="match status" value="1"/>
</dbReference>
<gene>
    <name evidence="2" type="ORF">UFOPK2275_00943</name>
</gene>
<name>A0A6J6M8A5_9ZZZZ</name>
<dbReference type="GO" id="GO:0015095">
    <property type="term" value="F:magnesium ion transmembrane transporter activity"/>
    <property type="evidence" value="ECO:0007669"/>
    <property type="project" value="InterPro"/>
</dbReference>
<dbReference type="Gene3D" id="3.10.580.10">
    <property type="entry name" value="CBS-domain"/>
    <property type="match status" value="1"/>
</dbReference>
<protein>
    <submittedName>
        <fullName evidence="2">Unannotated protein</fullName>
    </submittedName>
</protein>
<dbReference type="InterPro" id="IPR046342">
    <property type="entry name" value="CBS_dom_sf"/>
</dbReference>
<evidence type="ECO:0000313" key="2">
    <source>
        <dbReference type="EMBL" id="CAB4668753.1"/>
    </source>
</evidence>
<reference evidence="2" key="1">
    <citation type="submission" date="2020-05" db="EMBL/GenBank/DDBJ databases">
        <authorList>
            <person name="Chiriac C."/>
            <person name="Salcher M."/>
            <person name="Ghai R."/>
            <person name="Kavagutti S V."/>
        </authorList>
    </citation>
    <scope>NUCLEOTIDE SEQUENCE</scope>
</reference>
<dbReference type="EMBL" id="CAEZWQ010000119">
    <property type="protein sequence ID" value="CAB4668753.1"/>
    <property type="molecule type" value="Genomic_DNA"/>
</dbReference>
<proteinExistence type="predicted"/>
<evidence type="ECO:0000259" key="1">
    <source>
        <dbReference type="PROSITE" id="PS51371"/>
    </source>
</evidence>
<organism evidence="2">
    <name type="scientific">freshwater metagenome</name>
    <dbReference type="NCBI Taxonomy" id="449393"/>
    <lineage>
        <taxon>unclassified sequences</taxon>
        <taxon>metagenomes</taxon>
        <taxon>ecological metagenomes</taxon>
    </lineage>
</organism>
<dbReference type="SUPFAM" id="SSF54631">
    <property type="entry name" value="CBS-domain pair"/>
    <property type="match status" value="1"/>
</dbReference>
<dbReference type="InterPro" id="IPR000644">
    <property type="entry name" value="CBS_dom"/>
</dbReference>
<dbReference type="AlphaFoldDB" id="A0A6J6M8A5"/>
<dbReference type="PANTHER" id="PTHR43773">
    <property type="entry name" value="MAGNESIUM TRANSPORTER MGTE"/>
    <property type="match status" value="1"/>
</dbReference>
<dbReference type="Pfam" id="PF00571">
    <property type="entry name" value="CBS"/>
    <property type="match status" value="2"/>
</dbReference>
<dbReference type="GO" id="GO:0016020">
    <property type="term" value="C:membrane"/>
    <property type="evidence" value="ECO:0007669"/>
    <property type="project" value="InterPro"/>
</dbReference>
<accession>A0A6J6M8A5</accession>
<sequence>MAGGIMTSHMVIANESETVAQALARLVESRDRDISDGVVIVDGKGKLIDHIQIIELVAAKPNTQLRTLMGPPYPTSVQIDSHLNEVIEEFSNNRGASIVVIDAKGRPVGRIMADDLVDALRPEGQHGLSKGTGALS</sequence>
<dbReference type="PANTHER" id="PTHR43773:SF1">
    <property type="entry name" value="MAGNESIUM TRANSPORTER MGTE"/>
    <property type="match status" value="1"/>
</dbReference>
<dbReference type="InterPro" id="IPR006669">
    <property type="entry name" value="MgtE_transporter"/>
</dbReference>
<feature type="domain" description="CBS" evidence="1">
    <location>
        <begin position="69"/>
        <end position="128"/>
    </location>
</feature>